<dbReference type="PROSITE" id="PS01244">
    <property type="entry name" value="ACONITASE_2"/>
    <property type="match status" value="1"/>
</dbReference>
<evidence type="ECO:0000256" key="2">
    <source>
        <dbReference type="ARBA" id="ARBA00007185"/>
    </source>
</evidence>
<dbReference type="Proteomes" id="UP001500393">
    <property type="component" value="Unassembled WGS sequence"/>
</dbReference>
<feature type="domain" description="Aconitase A/isopropylmalate dehydratase small subunit swivel" evidence="8">
    <location>
        <begin position="634"/>
        <end position="758"/>
    </location>
</feature>
<evidence type="ECO:0000313" key="9">
    <source>
        <dbReference type="EMBL" id="GAA1592553.1"/>
    </source>
</evidence>
<dbReference type="EMBL" id="BAAAOS010000038">
    <property type="protein sequence ID" value="GAA1592553.1"/>
    <property type="molecule type" value="Genomic_DNA"/>
</dbReference>
<keyword evidence="6" id="KW-0456">Lyase</keyword>
<comment type="catalytic activity">
    <reaction evidence="6">
        <text>citrate = D-threo-isocitrate</text>
        <dbReference type="Rhea" id="RHEA:10336"/>
        <dbReference type="ChEBI" id="CHEBI:15562"/>
        <dbReference type="ChEBI" id="CHEBI:16947"/>
        <dbReference type="EC" id="4.2.1.3"/>
    </reaction>
</comment>
<evidence type="ECO:0000256" key="4">
    <source>
        <dbReference type="ARBA" id="ARBA00023004"/>
    </source>
</evidence>
<evidence type="ECO:0000313" key="10">
    <source>
        <dbReference type="Proteomes" id="UP001500393"/>
    </source>
</evidence>
<dbReference type="InterPro" id="IPR044137">
    <property type="entry name" value="AcnA_IRP_Swivel"/>
</dbReference>
<evidence type="ECO:0000256" key="6">
    <source>
        <dbReference type="RuleBase" id="RU361275"/>
    </source>
</evidence>
<gene>
    <name evidence="9" type="primary">acnA</name>
    <name evidence="9" type="ORF">GCM10009789_53270</name>
</gene>
<comment type="caution">
    <text evidence="9">The sequence shown here is derived from an EMBL/GenBank/DDBJ whole genome shotgun (WGS) entry which is preliminary data.</text>
</comment>
<feature type="domain" description="Aconitase/3-isopropylmalate dehydratase large subunit alpha/beta/alpha" evidence="7">
    <location>
        <begin position="44"/>
        <end position="507"/>
    </location>
</feature>
<evidence type="ECO:0000259" key="7">
    <source>
        <dbReference type="Pfam" id="PF00330"/>
    </source>
</evidence>
<dbReference type="SUPFAM" id="SSF52016">
    <property type="entry name" value="LeuD/IlvD-like"/>
    <property type="match status" value="1"/>
</dbReference>
<name>A0ABP4PVU8_9ACTN</name>
<evidence type="ECO:0000259" key="8">
    <source>
        <dbReference type="Pfam" id="PF00694"/>
    </source>
</evidence>
<keyword evidence="5 6" id="KW-0411">Iron-sulfur</keyword>
<evidence type="ECO:0000256" key="5">
    <source>
        <dbReference type="ARBA" id="ARBA00023014"/>
    </source>
</evidence>
<keyword evidence="4 6" id="KW-0408">Iron</keyword>
<dbReference type="CDD" id="cd01580">
    <property type="entry name" value="AcnA_IRP_Swivel"/>
    <property type="match status" value="1"/>
</dbReference>
<dbReference type="NCBIfam" id="NF009520">
    <property type="entry name" value="PRK12881.1"/>
    <property type="match status" value="1"/>
</dbReference>
<dbReference type="NCBIfam" id="TIGR01341">
    <property type="entry name" value="aconitase_1"/>
    <property type="match status" value="1"/>
</dbReference>
<dbReference type="Gene3D" id="6.10.190.10">
    <property type="match status" value="1"/>
</dbReference>
<evidence type="ECO:0000256" key="1">
    <source>
        <dbReference type="ARBA" id="ARBA00001966"/>
    </source>
</evidence>
<dbReference type="InterPro" id="IPR000573">
    <property type="entry name" value="AconitaseA/IPMdHydase_ssu_swvl"/>
</dbReference>
<accession>A0ABP4PVU8</accession>
<dbReference type="Pfam" id="PF00694">
    <property type="entry name" value="Aconitase_C"/>
    <property type="match status" value="1"/>
</dbReference>
<dbReference type="InterPro" id="IPR015931">
    <property type="entry name" value="Acnase/IPM_dHydase_lsu_aba_1/3"/>
</dbReference>
<dbReference type="InterPro" id="IPR018136">
    <property type="entry name" value="Aconitase_4Fe-4S_BS"/>
</dbReference>
<dbReference type="InterPro" id="IPR036008">
    <property type="entry name" value="Aconitase_4Fe-4S_dom"/>
</dbReference>
<dbReference type="SUPFAM" id="SSF53732">
    <property type="entry name" value="Aconitase iron-sulfur domain"/>
    <property type="match status" value="1"/>
</dbReference>
<dbReference type="PANTHER" id="PTHR11670">
    <property type="entry name" value="ACONITASE/IRON-RESPONSIVE ELEMENT FAMILY MEMBER"/>
    <property type="match status" value="1"/>
</dbReference>
<sequence>MSMFRLRGIAPAYLPRTLRILLENALRHGTQYEVLSNWKPGATGEIEVFASRVFLHDTNGVPVLADLAAMRDAVAAAGGNVSTVDPLVPAELVIDHSVIADVFGRPDALQLNVELEYHRNAERYRFLHWGQQAFEQLKVVPPGAGIMHQVNLEYLARVVEERDGVVFPDLCLGTDSHTTMVNGLGVLGWGIGGIEAEAAMLGQSVSMVLPPVVGVRLSGSLPAGATATDLVLTITERLRAHGVVGKLVEFHGPGLADLPVADRATIANMSPEFGSTAAWFPIDEQTLTYLKFTGRPAAQLTLVEDYAKEQGLWHDPAVELVFDEEVHFDLAEVAPSIAGPSRPDQRIALGDVKKAVSPEGASNTDGLSDGAVVVAAITSCTNTSNPAVMVAAGLVAKAAVERGLSSKPWVKTTLSPGSRVVMDYLGEAGLTPYLEKLGFHLAGFGCMTCIGASGALIDEVGQQVREQGLSVAAVLSGNRNFEGRIQPDVRSNYLASPPLVIAYALTGRMDVDLVTEPLGLDHDGRPVYLHDLWPKPSEIDAVVHATLRPQMFADAYADIFAGDERWQRLADPASGDTFAWAEESTYLRRPPYFELPAEPGDLHGARALVRLGDSVTTDHLSPAGAIPPDSVAGRYLQEQGVSRTELNTYASRRGNHLVMMRGAFANLRLRNALAEGVEGGVTRKDGVQLSIFEAAMSYRQDDVPVVVVAGKNYGTGSSRDWAAKGPALLGVRAVLAQSFERIHRSNLVGMGILPLEFRPGEGDDLTGEEPIDITLGADGFATVASAGRTYRLRIRLDTPREHDYYRHGGVLPYVLSRLTASEALPDLESN</sequence>
<proteinExistence type="inferred from homology"/>
<dbReference type="PRINTS" id="PR00415">
    <property type="entry name" value="ACONITASE"/>
</dbReference>
<dbReference type="RefSeq" id="WP_344218546.1">
    <property type="nucleotide sequence ID" value="NZ_BAAAOS010000038.1"/>
</dbReference>
<dbReference type="PROSITE" id="PS00450">
    <property type="entry name" value="ACONITASE_1"/>
    <property type="match status" value="1"/>
</dbReference>
<comment type="function">
    <text evidence="6">Catalyzes the isomerization of citrate to isocitrate via cis-aconitate.</text>
</comment>
<evidence type="ECO:0000256" key="3">
    <source>
        <dbReference type="ARBA" id="ARBA00022723"/>
    </source>
</evidence>
<keyword evidence="6" id="KW-0004">4Fe-4S</keyword>
<dbReference type="Gene3D" id="3.30.499.10">
    <property type="entry name" value="Aconitase, domain 3"/>
    <property type="match status" value="2"/>
</dbReference>
<reference evidence="10" key="1">
    <citation type="journal article" date="2019" name="Int. J. Syst. Evol. Microbiol.">
        <title>The Global Catalogue of Microorganisms (GCM) 10K type strain sequencing project: providing services to taxonomists for standard genome sequencing and annotation.</title>
        <authorList>
            <consortium name="The Broad Institute Genomics Platform"/>
            <consortium name="The Broad Institute Genome Sequencing Center for Infectious Disease"/>
            <person name="Wu L."/>
            <person name="Ma J."/>
        </authorList>
    </citation>
    <scope>NUCLEOTIDE SEQUENCE [LARGE SCALE GENOMIC DNA]</scope>
    <source>
        <strain evidence="10">JCM 14969</strain>
    </source>
</reference>
<dbReference type="InterPro" id="IPR001030">
    <property type="entry name" value="Acoase/IPM_deHydtase_lsu_aba"/>
</dbReference>
<dbReference type="Pfam" id="PF00330">
    <property type="entry name" value="Aconitase"/>
    <property type="match status" value="1"/>
</dbReference>
<dbReference type="Gene3D" id="3.20.19.10">
    <property type="entry name" value="Aconitase, domain 4"/>
    <property type="match status" value="1"/>
</dbReference>
<dbReference type="InterPro" id="IPR015928">
    <property type="entry name" value="Aconitase/3IPM_dehydase_swvl"/>
</dbReference>
<keyword evidence="3" id="KW-0479">Metal-binding</keyword>
<dbReference type="EC" id="4.2.1.3" evidence="6"/>
<keyword evidence="10" id="KW-1185">Reference proteome</keyword>
<protein>
    <recommendedName>
        <fullName evidence="6">Aconitate hydratase</fullName>
        <shortName evidence="6">Aconitase</shortName>
        <ecNumber evidence="6">4.2.1.3</ecNumber>
    </recommendedName>
</protein>
<organism evidence="9 10">
    <name type="scientific">Kribbella sancticallisti</name>
    <dbReference type="NCBI Taxonomy" id="460087"/>
    <lineage>
        <taxon>Bacteria</taxon>
        <taxon>Bacillati</taxon>
        <taxon>Actinomycetota</taxon>
        <taxon>Actinomycetes</taxon>
        <taxon>Propionibacteriales</taxon>
        <taxon>Kribbellaceae</taxon>
        <taxon>Kribbella</taxon>
    </lineage>
</organism>
<dbReference type="InterPro" id="IPR006249">
    <property type="entry name" value="Aconitase/IRP2"/>
</dbReference>
<comment type="cofactor">
    <cofactor evidence="1">
        <name>[4Fe-4S] cluster</name>
        <dbReference type="ChEBI" id="CHEBI:49883"/>
    </cofactor>
</comment>
<dbReference type="NCBIfam" id="NF006757">
    <property type="entry name" value="PRK09277.1"/>
    <property type="match status" value="1"/>
</dbReference>
<comment type="similarity">
    <text evidence="2 6">Belongs to the aconitase/IPM isomerase family.</text>
</comment>